<dbReference type="EMBL" id="JAVFWL010000004">
    <property type="protein sequence ID" value="KAK6751602.1"/>
    <property type="molecule type" value="Genomic_DNA"/>
</dbReference>
<sequence length="93" mass="10445">MWLSRASFEGDGDRNHYKRMALPRCQVDTIAVGGCVVDVCTCRSVRRFPCPSTMIFLHEKMKFLVVATVLVLSFIAVANASYWRYAHSGNSAK</sequence>
<protein>
    <recommendedName>
        <fullName evidence="4">Transmembrane protein</fullName>
    </recommendedName>
</protein>
<evidence type="ECO:0000313" key="3">
    <source>
        <dbReference type="Proteomes" id="UP001303046"/>
    </source>
</evidence>
<reference evidence="2 3" key="1">
    <citation type="submission" date="2023-08" db="EMBL/GenBank/DDBJ databases">
        <title>A Necator americanus chromosomal reference genome.</title>
        <authorList>
            <person name="Ilik V."/>
            <person name="Petrzelkova K.J."/>
            <person name="Pardy F."/>
            <person name="Fuh T."/>
            <person name="Niatou-Singa F.S."/>
            <person name="Gouil Q."/>
            <person name="Baker L."/>
            <person name="Ritchie M.E."/>
            <person name="Jex A.R."/>
            <person name="Gazzola D."/>
            <person name="Li H."/>
            <person name="Toshio Fujiwara R."/>
            <person name="Zhan B."/>
            <person name="Aroian R.V."/>
            <person name="Pafco B."/>
            <person name="Schwarz E.M."/>
        </authorList>
    </citation>
    <scope>NUCLEOTIDE SEQUENCE [LARGE SCALE GENOMIC DNA]</scope>
    <source>
        <strain evidence="2 3">Aroian</strain>
        <tissue evidence="2">Whole animal</tissue>
    </source>
</reference>
<feature type="transmembrane region" description="Helical" evidence="1">
    <location>
        <begin position="63"/>
        <end position="83"/>
    </location>
</feature>
<evidence type="ECO:0000313" key="2">
    <source>
        <dbReference type="EMBL" id="KAK6751602.1"/>
    </source>
</evidence>
<keyword evidence="1" id="KW-1133">Transmembrane helix</keyword>
<organism evidence="2 3">
    <name type="scientific">Necator americanus</name>
    <name type="common">Human hookworm</name>
    <dbReference type="NCBI Taxonomy" id="51031"/>
    <lineage>
        <taxon>Eukaryota</taxon>
        <taxon>Metazoa</taxon>
        <taxon>Ecdysozoa</taxon>
        <taxon>Nematoda</taxon>
        <taxon>Chromadorea</taxon>
        <taxon>Rhabditida</taxon>
        <taxon>Rhabditina</taxon>
        <taxon>Rhabditomorpha</taxon>
        <taxon>Strongyloidea</taxon>
        <taxon>Ancylostomatidae</taxon>
        <taxon>Bunostominae</taxon>
        <taxon>Necator</taxon>
    </lineage>
</organism>
<proteinExistence type="predicted"/>
<evidence type="ECO:0000256" key="1">
    <source>
        <dbReference type="SAM" id="Phobius"/>
    </source>
</evidence>
<keyword evidence="1" id="KW-0812">Transmembrane</keyword>
<evidence type="ECO:0008006" key="4">
    <source>
        <dbReference type="Google" id="ProtNLM"/>
    </source>
</evidence>
<accession>A0ABR1DMH0</accession>
<comment type="caution">
    <text evidence="2">The sequence shown here is derived from an EMBL/GenBank/DDBJ whole genome shotgun (WGS) entry which is preliminary data.</text>
</comment>
<dbReference type="Proteomes" id="UP001303046">
    <property type="component" value="Unassembled WGS sequence"/>
</dbReference>
<keyword evidence="1" id="KW-0472">Membrane</keyword>
<gene>
    <name evidence="2" type="primary">Necator_chrIV.g16473</name>
    <name evidence="2" type="ORF">RB195_003176</name>
</gene>
<keyword evidence="3" id="KW-1185">Reference proteome</keyword>
<name>A0ABR1DMH0_NECAM</name>